<organism evidence="1 2">
    <name type="scientific">Novipirellula aureliae</name>
    <dbReference type="NCBI Taxonomy" id="2527966"/>
    <lineage>
        <taxon>Bacteria</taxon>
        <taxon>Pseudomonadati</taxon>
        <taxon>Planctomycetota</taxon>
        <taxon>Planctomycetia</taxon>
        <taxon>Pirellulales</taxon>
        <taxon>Pirellulaceae</taxon>
        <taxon>Novipirellula</taxon>
    </lineage>
</organism>
<protein>
    <submittedName>
        <fullName evidence="1">Uncharacterized protein</fullName>
    </submittedName>
</protein>
<accession>A0A5C6DRA3</accession>
<evidence type="ECO:0000313" key="1">
    <source>
        <dbReference type="EMBL" id="TWU37536.1"/>
    </source>
</evidence>
<evidence type="ECO:0000313" key="2">
    <source>
        <dbReference type="Proteomes" id="UP000315471"/>
    </source>
</evidence>
<comment type="caution">
    <text evidence="1">The sequence shown here is derived from an EMBL/GenBank/DDBJ whole genome shotgun (WGS) entry which is preliminary data.</text>
</comment>
<proteinExistence type="predicted"/>
<name>A0A5C6DRA3_9BACT</name>
<reference evidence="1 2" key="1">
    <citation type="submission" date="2019-02" db="EMBL/GenBank/DDBJ databases">
        <title>Deep-cultivation of Planctomycetes and their phenomic and genomic characterization uncovers novel biology.</title>
        <authorList>
            <person name="Wiegand S."/>
            <person name="Jogler M."/>
            <person name="Boedeker C."/>
            <person name="Pinto D."/>
            <person name="Vollmers J."/>
            <person name="Rivas-Marin E."/>
            <person name="Kohn T."/>
            <person name="Peeters S.H."/>
            <person name="Heuer A."/>
            <person name="Rast P."/>
            <person name="Oberbeckmann S."/>
            <person name="Bunk B."/>
            <person name="Jeske O."/>
            <person name="Meyerdierks A."/>
            <person name="Storesund J.E."/>
            <person name="Kallscheuer N."/>
            <person name="Luecker S."/>
            <person name="Lage O.M."/>
            <person name="Pohl T."/>
            <person name="Merkel B.J."/>
            <person name="Hornburger P."/>
            <person name="Mueller R.-W."/>
            <person name="Bruemmer F."/>
            <person name="Labrenz M."/>
            <person name="Spormann A.M."/>
            <person name="Op Den Camp H."/>
            <person name="Overmann J."/>
            <person name="Amann R."/>
            <person name="Jetten M.S.M."/>
            <person name="Mascher T."/>
            <person name="Medema M.H."/>
            <person name="Devos D.P."/>
            <person name="Kaster A.-K."/>
            <person name="Ovreas L."/>
            <person name="Rohde M."/>
            <person name="Galperin M.Y."/>
            <person name="Jogler C."/>
        </authorList>
    </citation>
    <scope>NUCLEOTIDE SEQUENCE [LARGE SCALE GENOMIC DNA]</scope>
    <source>
        <strain evidence="1 2">Q31b</strain>
    </source>
</reference>
<gene>
    <name evidence="1" type="ORF">Q31b_43240</name>
</gene>
<dbReference type="EMBL" id="SJPY01000007">
    <property type="protein sequence ID" value="TWU37536.1"/>
    <property type="molecule type" value="Genomic_DNA"/>
</dbReference>
<keyword evidence="2" id="KW-1185">Reference proteome</keyword>
<sequence>MLNLVVDDCRATGKGVALRNLQGKGRGATKGHTIWEGNAAQILRYSTILISVLDT</sequence>
<dbReference type="Proteomes" id="UP000315471">
    <property type="component" value="Unassembled WGS sequence"/>
</dbReference>
<dbReference type="AlphaFoldDB" id="A0A5C6DRA3"/>